<proteinExistence type="predicted"/>
<keyword evidence="2" id="KW-0812">Transmembrane</keyword>
<evidence type="ECO:0000313" key="4">
    <source>
        <dbReference type="Proteomes" id="UP000298663"/>
    </source>
</evidence>
<evidence type="ECO:0000313" key="3">
    <source>
        <dbReference type="EMBL" id="TMS34500.1"/>
    </source>
</evidence>
<evidence type="ECO:0000256" key="2">
    <source>
        <dbReference type="SAM" id="Phobius"/>
    </source>
</evidence>
<protein>
    <submittedName>
        <fullName evidence="3">Uncharacterized protein</fullName>
    </submittedName>
</protein>
<reference evidence="3 4" key="1">
    <citation type="journal article" date="2015" name="Genome Biol.">
        <title>Comparative genomics of Steinernema reveals deeply conserved gene regulatory networks.</title>
        <authorList>
            <person name="Dillman A.R."/>
            <person name="Macchietto M."/>
            <person name="Porter C.F."/>
            <person name="Rogers A."/>
            <person name="Williams B."/>
            <person name="Antoshechkin I."/>
            <person name="Lee M.M."/>
            <person name="Goodwin Z."/>
            <person name="Lu X."/>
            <person name="Lewis E.E."/>
            <person name="Goodrich-Blair H."/>
            <person name="Stock S.P."/>
            <person name="Adams B.J."/>
            <person name="Sternberg P.W."/>
            <person name="Mortazavi A."/>
        </authorList>
    </citation>
    <scope>NUCLEOTIDE SEQUENCE [LARGE SCALE GENOMIC DNA]</scope>
    <source>
        <strain evidence="3 4">ALL</strain>
    </source>
</reference>
<dbReference type="Proteomes" id="UP000298663">
    <property type="component" value="Unassembled WGS sequence"/>
</dbReference>
<dbReference type="AlphaFoldDB" id="A0A4U8UN11"/>
<comment type="caution">
    <text evidence="3">The sequence shown here is derived from an EMBL/GenBank/DDBJ whole genome shotgun (WGS) entry which is preliminary data.</text>
</comment>
<keyword evidence="4" id="KW-1185">Reference proteome</keyword>
<organism evidence="3 4">
    <name type="scientific">Steinernema carpocapsae</name>
    <name type="common">Entomopathogenic nematode</name>
    <dbReference type="NCBI Taxonomy" id="34508"/>
    <lineage>
        <taxon>Eukaryota</taxon>
        <taxon>Metazoa</taxon>
        <taxon>Ecdysozoa</taxon>
        <taxon>Nematoda</taxon>
        <taxon>Chromadorea</taxon>
        <taxon>Rhabditida</taxon>
        <taxon>Tylenchina</taxon>
        <taxon>Panagrolaimomorpha</taxon>
        <taxon>Strongyloidoidea</taxon>
        <taxon>Steinernematidae</taxon>
        <taxon>Steinernema</taxon>
    </lineage>
</organism>
<reference evidence="3 4" key="2">
    <citation type="journal article" date="2019" name="G3 (Bethesda)">
        <title>Hybrid Assembly of the Genome of the Entomopathogenic Nematode Steinernema carpocapsae Identifies the X-Chromosome.</title>
        <authorList>
            <person name="Serra L."/>
            <person name="Macchietto M."/>
            <person name="Macias-Munoz A."/>
            <person name="McGill C.J."/>
            <person name="Rodriguez I.M."/>
            <person name="Rodriguez B."/>
            <person name="Murad R."/>
            <person name="Mortazavi A."/>
        </authorList>
    </citation>
    <scope>NUCLEOTIDE SEQUENCE [LARGE SCALE GENOMIC DNA]</scope>
    <source>
        <strain evidence="3 4">ALL</strain>
    </source>
</reference>
<keyword evidence="2" id="KW-0472">Membrane</keyword>
<dbReference type="EMBL" id="AZBU02000001">
    <property type="protein sequence ID" value="TMS34500.1"/>
    <property type="molecule type" value="Genomic_DNA"/>
</dbReference>
<accession>A0A4U8UN11</accession>
<evidence type="ECO:0000256" key="1">
    <source>
        <dbReference type="SAM" id="MobiDB-lite"/>
    </source>
</evidence>
<sequence length="122" mass="13108">MEVDGVETKPLEGFAGNDNLIMSKTENPLESEIIYSAVMVLVQGTNQPSPPEPRGEDVKRSGKVSSNVDALEANNQITSVPTSSRSLGAPAGWLAALVAVLVSVSALGQSRRQWRPRRRACY</sequence>
<feature type="region of interest" description="Disordered" evidence="1">
    <location>
        <begin position="44"/>
        <end position="70"/>
    </location>
</feature>
<name>A0A4U8UN11_STECR</name>
<feature type="transmembrane region" description="Helical" evidence="2">
    <location>
        <begin position="91"/>
        <end position="109"/>
    </location>
</feature>
<keyword evidence="2" id="KW-1133">Transmembrane helix</keyword>
<gene>
    <name evidence="3" type="ORF">L596_002080</name>
</gene>